<evidence type="ECO:0000256" key="5">
    <source>
        <dbReference type="ARBA" id="ARBA00022989"/>
    </source>
</evidence>
<dbReference type="OrthoDB" id="1689567at2759"/>
<evidence type="ECO:0000259" key="10">
    <source>
        <dbReference type="Pfam" id="PF02714"/>
    </source>
</evidence>
<dbReference type="PANTHER" id="PTHR13018">
    <property type="entry name" value="PROBABLE MEMBRANE PROTEIN DUF221-RELATED"/>
    <property type="match status" value="1"/>
</dbReference>
<dbReference type="Proteomes" id="UP001153069">
    <property type="component" value="Unassembled WGS sequence"/>
</dbReference>
<dbReference type="Pfam" id="PF02714">
    <property type="entry name" value="RSN1_7TM"/>
    <property type="match status" value="1"/>
</dbReference>
<feature type="transmembrane region" description="Helical" evidence="8">
    <location>
        <begin position="783"/>
        <end position="807"/>
    </location>
</feature>
<dbReference type="InterPro" id="IPR003864">
    <property type="entry name" value="CSC1/OSCA1-like_7TM"/>
</dbReference>
<feature type="domain" description="CSC1/OSCA1-like cytosolic" evidence="12">
    <location>
        <begin position="278"/>
        <end position="394"/>
    </location>
</feature>
<comment type="subcellular location">
    <subcellularLocation>
        <location evidence="1">Membrane</location>
        <topology evidence="1">Multi-pass membrane protein</topology>
    </subcellularLocation>
</comment>
<feature type="transmembrane region" description="Helical" evidence="8">
    <location>
        <begin position="828"/>
        <end position="846"/>
    </location>
</feature>
<keyword evidence="9" id="KW-0732">Signal</keyword>
<keyword evidence="14" id="KW-1185">Reference proteome</keyword>
<feature type="compositionally biased region" description="Polar residues" evidence="7">
    <location>
        <begin position="957"/>
        <end position="970"/>
    </location>
</feature>
<feature type="domain" description="CSC1/OSCA1-like N-terminal transmembrane" evidence="11">
    <location>
        <begin position="106"/>
        <end position="257"/>
    </location>
</feature>
<feature type="transmembrane region" description="Helical" evidence="8">
    <location>
        <begin position="110"/>
        <end position="127"/>
    </location>
</feature>
<feature type="transmembrane region" description="Helical" evidence="8">
    <location>
        <begin position="576"/>
        <end position="603"/>
    </location>
</feature>
<evidence type="ECO:0000259" key="12">
    <source>
        <dbReference type="Pfam" id="PF14703"/>
    </source>
</evidence>
<comment type="caution">
    <text evidence="13">The sequence shown here is derived from an EMBL/GenBank/DDBJ whole genome shotgun (WGS) entry which is preliminary data.</text>
</comment>
<evidence type="ECO:0000256" key="9">
    <source>
        <dbReference type="SAM" id="SignalP"/>
    </source>
</evidence>
<accession>A0A9N8HN24</accession>
<feature type="transmembrane region" description="Helical" evidence="8">
    <location>
        <begin position="191"/>
        <end position="209"/>
    </location>
</feature>
<dbReference type="InterPro" id="IPR032880">
    <property type="entry name" value="CSC1/OSCA1-like_N"/>
</dbReference>
<keyword evidence="4 8" id="KW-0812">Transmembrane</keyword>
<feature type="transmembrane region" description="Helical" evidence="8">
    <location>
        <begin position="623"/>
        <end position="642"/>
    </location>
</feature>
<dbReference type="PANTHER" id="PTHR13018:SF5">
    <property type="entry name" value="RE44586P"/>
    <property type="match status" value="1"/>
</dbReference>
<feature type="domain" description="CSC1/OSCA1-like 7TM region" evidence="10">
    <location>
        <begin position="531"/>
        <end position="804"/>
    </location>
</feature>
<evidence type="ECO:0000256" key="2">
    <source>
        <dbReference type="ARBA" id="ARBA00007779"/>
    </source>
</evidence>
<feature type="region of interest" description="Disordered" evidence="7">
    <location>
        <begin position="934"/>
        <end position="970"/>
    </location>
</feature>
<evidence type="ECO:0000259" key="11">
    <source>
        <dbReference type="Pfam" id="PF13967"/>
    </source>
</evidence>
<feature type="transmembrane region" description="Helical" evidence="8">
    <location>
        <begin position="237"/>
        <end position="255"/>
    </location>
</feature>
<dbReference type="InterPro" id="IPR027815">
    <property type="entry name" value="CSC1/OSCA1-like_cyt"/>
</dbReference>
<feature type="transmembrane region" description="Helical" evidence="8">
    <location>
        <begin position="669"/>
        <end position="697"/>
    </location>
</feature>
<organism evidence="13 14">
    <name type="scientific">Seminavis robusta</name>
    <dbReference type="NCBI Taxonomy" id="568900"/>
    <lineage>
        <taxon>Eukaryota</taxon>
        <taxon>Sar</taxon>
        <taxon>Stramenopiles</taxon>
        <taxon>Ochrophyta</taxon>
        <taxon>Bacillariophyta</taxon>
        <taxon>Bacillariophyceae</taxon>
        <taxon>Bacillariophycidae</taxon>
        <taxon>Naviculales</taxon>
        <taxon>Naviculaceae</taxon>
        <taxon>Seminavis</taxon>
    </lineage>
</organism>
<evidence type="ECO:0000256" key="6">
    <source>
        <dbReference type="ARBA" id="ARBA00023136"/>
    </source>
</evidence>
<dbReference type="GO" id="GO:0005886">
    <property type="term" value="C:plasma membrane"/>
    <property type="evidence" value="ECO:0007669"/>
    <property type="project" value="TreeGrafter"/>
</dbReference>
<dbReference type="InterPro" id="IPR045122">
    <property type="entry name" value="Csc1-like"/>
</dbReference>
<feature type="signal peptide" evidence="9">
    <location>
        <begin position="1"/>
        <end position="22"/>
    </location>
</feature>
<feature type="region of interest" description="Disordered" evidence="7">
    <location>
        <begin position="74"/>
        <end position="100"/>
    </location>
</feature>
<dbReference type="Pfam" id="PF13967">
    <property type="entry name" value="RSN1_TM"/>
    <property type="match status" value="1"/>
</dbReference>
<evidence type="ECO:0000256" key="3">
    <source>
        <dbReference type="ARBA" id="ARBA00022448"/>
    </source>
</evidence>
<feature type="transmembrane region" description="Helical" evidence="8">
    <location>
        <begin position="736"/>
        <end position="763"/>
    </location>
</feature>
<evidence type="ECO:0000256" key="4">
    <source>
        <dbReference type="ARBA" id="ARBA00022692"/>
    </source>
</evidence>
<feature type="transmembrane region" description="Helical" evidence="8">
    <location>
        <begin position="531"/>
        <end position="556"/>
    </location>
</feature>
<dbReference type="EMBL" id="CAICTM010000949">
    <property type="protein sequence ID" value="CAB9518635.1"/>
    <property type="molecule type" value="Genomic_DNA"/>
</dbReference>
<reference evidence="13" key="1">
    <citation type="submission" date="2020-06" db="EMBL/GenBank/DDBJ databases">
        <authorList>
            <consortium name="Plant Systems Biology data submission"/>
        </authorList>
    </citation>
    <scope>NUCLEOTIDE SEQUENCE</scope>
    <source>
        <strain evidence="13">D6</strain>
    </source>
</reference>
<sequence length="970" mass="107404">MVSVMAVVLAAAVLDHSVVVKAEQHQIQPMNNVNVASPAQTGGIHDALMMLETEGLLDAQNLLETQRFLEDDLNNSSVTTNDGNSTSNSTTAAPEAPPAEKDSTVLRATFTTYGSVFLGVFFLLCILRKRFKRAFNLRDWVDDRKSDLAKNQFGWLSWTWRLAMIKDEVFMIENGMDSTCFVRVTVMGIKLCMVGMFCALFLFPCYYTAPKTQETMDVNDWVKKLTTGNVGSGSPRLIATVVAAYVVFGSTMKLIKEEMEWFAGMRHRYLRRKLARNYAIYLRNIPPHYQNNKALKHFFERCLGVELEEAHITMKTSNLQKAVAERADTVARLEHAVAEEEIHGERPRHSADNLIVPVGSIMGGQTVDSIDFYVKQLKAQNKDVTERIETLRENADKDMEVRAANSGDDVDVDNTSDTAEEDTGFLTFVRSSAVNVVSNVAENTTSLTTGATGLVASAAGQAVNLLTGDEDGAVYSAGFIVFKKLSHVQTALRMTHYEVPYSMECLEAPDPQDIFWKNVGREHKDLQVGSLFSLAATAATCLLWTIPVSFVSSLSSVDALRKQFGFIDDVLNAAPWLVPILEVFAPQFLVILNAMLPVILTVFTQLEGPISGAAVEASLFVKLSMFMIIQTFFVSAISGGIFEELNRLLADYTAIIDLLGKSLPAQSTFFMQMAIVMTVTTSAIEGLRVAPLALAFVRKFVGPKLTEKERSTTFMGLTPLNEPSEFQHADFLSNMVLFFIIFLVYAVIAPMVSFILALCFGVMGTLFRHQFVYIYNSNPDSGGFLFLNFIHILTSCMLIGEITIRLVCCNQSNEIMKSGLLTLKKSPVAVLNIPLIVCTVLFNYYIRQQHFTVAQHLPSRLCRKQDQKNNSSGMCYDFVQDAYLQPELREPRVLPEVSDDLIGDLRLLADDDEVESGTVASAVTCRVTKLRLSAYEPGDGEGGTPDASWIDERSGTAPDSQSMDLDNSVH</sequence>
<protein>
    <submittedName>
        <fullName evidence="13">CSC1-like protein</fullName>
    </submittedName>
</protein>
<evidence type="ECO:0000256" key="8">
    <source>
        <dbReference type="SAM" id="Phobius"/>
    </source>
</evidence>
<comment type="similarity">
    <text evidence="2">Belongs to the CSC1 (TC 1.A.17) family.</text>
</comment>
<dbReference type="GO" id="GO:0005227">
    <property type="term" value="F:calcium-activated cation channel activity"/>
    <property type="evidence" value="ECO:0007669"/>
    <property type="project" value="InterPro"/>
</dbReference>
<gene>
    <name evidence="13" type="ORF">SEMRO_951_G223830.1</name>
</gene>
<name>A0A9N8HN24_9STRA</name>
<dbReference type="AlphaFoldDB" id="A0A9N8HN24"/>
<feature type="chain" id="PRO_5040255128" evidence="9">
    <location>
        <begin position="23"/>
        <end position="970"/>
    </location>
</feature>
<keyword evidence="6 8" id="KW-0472">Membrane</keyword>
<evidence type="ECO:0000313" key="13">
    <source>
        <dbReference type="EMBL" id="CAB9518635.1"/>
    </source>
</evidence>
<proteinExistence type="inferred from homology"/>
<keyword evidence="5 8" id="KW-1133">Transmembrane helix</keyword>
<evidence type="ECO:0000256" key="1">
    <source>
        <dbReference type="ARBA" id="ARBA00004141"/>
    </source>
</evidence>
<feature type="compositionally biased region" description="Low complexity" evidence="7">
    <location>
        <begin position="74"/>
        <end position="91"/>
    </location>
</feature>
<keyword evidence="3" id="KW-0813">Transport</keyword>
<dbReference type="Pfam" id="PF14703">
    <property type="entry name" value="PHM7_cyt"/>
    <property type="match status" value="1"/>
</dbReference>
<evidence type="ECO:0000256" key="7">
    <source>
        <dbReference type="SAM" id="MobiDB-lite"/>
    </source>
</evidence>
<evidence type="ECO:0000313" key="14">
    <source>
        <dbReference type="Proteomes" id="UP001153069"/>
    </source>
</evidence>